<protein>
    <submittedName>
        <fullName evidence="1">Prepilin-type N-terminal cleavage/methylation domain-containing protein</fullName>
    </submittedName>
</protein>
<dbReference type="InterPro" id="IPR045584">
    <property type="entry name" value="Pilin-like"/>
</dbReference>
<dbReference type="PANTHER" id="PTHR30093:SF2">
    <property type="entry name" value="TYPE II SECRETION SYSTEM PROTEIN H"/>
    <property type="match status" value="1"/>
</dbReference>
<comment type="caution">
    <text evidence="1">The sequence shown here is derived from an EMBL/GenBank/DDBJ whole genome shotgun (WGS) entry which is preliminary data.</text>
</comment>
<sequence>MRKGLTLMELLTVISILATLAALLFPVYLKVRSRVYMTSCANQLRQIGLAIHMYCQDFGDGTPYSMPWGLGRLYPRYINSKDVLVCPSFRTLAPEVVEDMHQISLQRWGKVWTSYWQVSPKGLDDIARKNPGEVLGFTEIYVKRGDQTPIAWCDTHRNGCPTSNFGFYNSPKSETIDCGWGTEIRSERGSIVVKLGSPPNPDAPLIVLRWGGSVSFSQVWDTDALMLQY</sequence>
<reference evidence="1 2" key="1">
    <citation type="submission" date="2022-08" db="EMBL/GenBank/DDBJ databases">
        <title>Bacterial and archaeal communities from various locations to study Microbial Dark Matter (Phase II).</title>
        <authorList>
            <person name="Stepanauskas R."/>
        </authorList>
    </citation>
    <scope>NUCLEOTIDE SEQUENCE [LARGE SCALE GENOMIC DNA]</scope>
    <source>
        <strain evidence="1 2">PD1</strain>
    </source>
</reference>
<evidence type="ECO:0000313" key="2">
    <source>
        <dbReference type="Proteomes" id="UP001204798"/>
    </source>
</evidence>
<proteinExistence type="predicted"/>
<dbReference type="SUPFAM" id="SSF54523">
    <property type="entry name" value="Pili subunits"/>
    <property type="match status" value="1"/>
</dbReference>
<dbReference type="Gene3D" id="3.30.700.10">
    <property type="entry name" value="Glycoprotein, Type 4 Pilin"/>
    <property type="match status" value="1"/>
</dbReference>
<accession>A0ABT2ELF0</accession>
<keyword evidence="2" id="KW-1185">Reference proteome</keyword>
<dbReference type="PANTHER" id="PTHR30093">
    <property type="entry name" value="GENERAL SECRETION PATHWAY PROTEIN G"/>
    <property type="match status" value="1"/>
</dbReference>
<evidence type="ECO:0000313" key="1">
    <source>
        <dbReference type="EMBL" id="MCS3918764.1"/>
    </source>
</evidence>
<organism evidence="1 2">
    <name type="scientific">Candidatus Fervidibacter sacchari</name>
    <dbReference type="NCBI Taxonomy" id="1448929"/>
    <lineage>
        <taxon>Bacteria</taxon>
        <taxon>Candidatus Fervidibacterota</taxon>
        <taxon>Candidatus Fervidibacter</taxon>
    </lineage>
</organism>
<dbReference type="RefSeq" id="WP_259094799.1">
    <property type="nucleotide sequence ID" value="NZ_CP130454.1"/>
</dbReference>
<name>A0ABT2ELF0_9BACT</name>
<dbReference type="Proteomes" id="UP001204798">
    <property type="component" value="Unassembled WGS sequence"/>
</dbReference>
<dbReference type="NCBIfam" id="TIGR02532">
    <property type="entry name" value="IV_pilin_GFxxxE"/>
    <property type="match status" value="1"/>
</dbReference>
<gene>
    <name evidence="1" type="ORF">M2350_001164</name>
</gene>
<dbReference type="EMBL" id="JANUCP010000002">
    <property type="protein sequence ID" value="MCS3918764.1"/>
    <property type="molecule type" value="Genomic_DNA"/>
</dbReference>
<dbReference type="InterPro" id="IPR012902">
    <property type="entry name" value="N_methyl_site"/>
</dbReference>